<name>X1LXE3_9ZZZZ</name>
<feature type="transmembrane region" description="Helical" evidence="1">
    <location>
        <begin position="65"/>
        <end position="85"/>
    </location>
</feature>
<feature type="transmembrane region" description="Helical" evidence="1">
    <location>
        <begin position="6"/>
        <end position="28"/>
    </location>
</feature>
<organism evidence="2">
    <name type="scientific">marine sediment metagenome</name>
    <dbReference type="NCBI Taxonomy" id="412755"/>
    <lineage>
        <taxon>unclassified sequences</taxon>
        <taxon>metagenomes</taxon>
        <taxon>ecological metagenomes</taxon>
    </lineage>
</organism>
<feature type="transmembrane region" description="Helical" evidence="1">
    <location>
        <begin position="40"/>
        <end position="59"/>
    </location>
</feature>
<dbReference type="AlphaFoldDB" id="X1LXE3"/>
<dbReference type="EMBL" id="BARV01014831">
    <property type="protein sequence ID" value="GAI23748.1"/>
    <property type="molecule type" value="Genomic_DNA"/>
</dbReference>
<keyword evidence="1" id="KW-0472">Membrane</keyword>
<accession>X1LXE3</accession>
<keyword evidence="1" id="KW-1133">Transmembrane helix</keyword>
<gene>
    <name evidence="2" type="ORF">S06H3_25740</name>
</gene>
<evidence type="ECO:0000313" key="2">
    <source>
        <dbReference type="EMBL" id="GAI23748.1"/>
    </source>
</evidence>
<reference evidence="2" key="1">
    <citation type="journal article" date="2014" name="Front. Microbiol.">
        <title>High frequency of phylogenetically diverse reductive dehalogenase-homologous genes in deep subseafloor sedimentary metagenomes.</title>
        <authorList>
            <person name="Kawai M."/>
            <person name="Futagami T."/>
            <person name="Toyoda A."/>
            <person name="Takaki Y."/>
            <person name="Nishi S."/>
            <person name="Hori S."/>
            <person name="Arai W."/>
            <person name="Tsubouchi T."/>
            <person name="Morono Y."/>
            <person name="Uchiyama I."/>
            <person name="Ito T."/>
            <person name="Fujiyama A."/>
            <person name="Inagaki F."/>
            <person name="Takami H."/>
        </authorList>
    </citation>
    <scope>NUCLEOTIDE SEQUENCE</scope>
    <source>
        <strain evidence="2">Expedition CK06-06</strain>
    </source>
</reference>
<evidence type="ECO:0000256" key="1">
    <source>
        <dbReference type="SAM" id="Phobius"/>
    </source>
</evidence>
<protein>
    <submittedName>
        <fullName evidence="2">Uncharacterized protein</fullName>
    </submittedName>
</protein>
<proteinExistence type="predicted"/>
<keyword evidence="1" id="KW-0812">Transmembrane</keyword>
<sequence>MLGLVGFLAMIAVVLLLWLYALIDVWKLKLSQRGVKVVNVVRNVVVLAGLSLLMTSTILRDIPLWQKFASPLIGIAGGVGIHYLNEYVNKKLEGRHPSREGDK</sequence>
<comment type="caution">
    <text evidence="2">The sequence shown here is derived from an EMBL/GenBank/DDBJ whole genome shotgun (WGS) entry which is preliminary data.</text>
</comment>